<evidence type="ECO:0000256" key="3">
    <source>
        <dbReference type="ARBA" id="ARBA00022833"/>
    </source>
</evidence>
<keyword evidence="2 4" id="KW-0863">Zinc-finger</keyword>
<evidence type="ECO:0000259" key="6">
    <source>
        <dbReference type="PROSITE" id="PS50157"/>
    </source>
</evidence>
<dbReference type="SMART" id="SM00355">
    <property type="entry name" value="ZnF_C2H2"/>
    <property type="match status" value="3"/>
</dbReference>
<accession>A0AAD7AUQ7</accession>
<dbReference type="PANTHER" id="PTHR23235">
    <property type="entry name" value="KRUEPPEL-LIKE TRANSCRIPTION FACTOR"/>
    <property type="match status" value="1"/>
</dbReference>
<dbReference type="GO" id="GO:0000981">
    <property type="term" value="F:DNA-binding transcription factor activity, RNA polymerase II-specific"/>
    <property type="evidence" value="ECO:0007669"/>
    <property type="project" value="TreeGrafter"/>
</dbReference>
<dbReference type="SUPFAM" id="SSF57667">
    <property type="entry name" value="beta-beta-alpha zinc fingers"/>
    <property type="match status" value="1"/>
</dbReference>
<dbReference type="Gene3D" id="3.30.160.60">
    <property type="entry name" value="Classic Zinc Finger"/>
    <property type="match status" value="1"/>
</dbReference>
<keyword evidence="8" id="KW-1185">Reference proteome</keyword>
<feature type="region of interest" description="Disordered" evidence="5">
    <location>
        <begin position="70"/>
        <end position="95"/>
    </location>
</feature>
<dbReference type="InterPro" id="IPR036236">
    <property type="entry name" value="Znf_C2H2_sf"/>
</dbReference>
<dbReference type="InterPro" id="IPR013087">
    <property type="entry name" value="Znf_C2H2_type"/>
</dbReference>
<organism evidence="7 8">
    <name type="scientific">Mycena albidolilacea</name>
    <dbReference type="NCBI Taxonomy" id="1033008"/>
    <lineage>
        <taxon>Eukaryota</taxon>
        <taxon>Fungi</taxon>
        <taxon>Dikarya</taxon>
        <taxon>Basidiomycota</taxon>
        <taxon>Agaricomycotina</taxon>
        <taxon>Agaricomycetes</taxon>
        <taxon>Agaricomycetidae</taxon>
        <taxon>Agaricales</taxon>
        <taxon>Marasmiineae</taxon>
        <taxon>Mycenaceae</taxon>
        <taxon>Mycena</taxon>
    </lineage>
</organism>
<proteinExistence type="predicted"/>
<feature type="domain" description="C2H2-type" evidence="6">
    <location>
        <begin position="187"/>
        <end position="214"/>
    </location>
</feature>
<dbReference type="PANTHER" id="PTHR23235:SF120">
    <property type="entry name" value="KRUPPEL-LIKE FACTOR 15"/>
    <property type="match status" value="1"/>
</dbReference>
<dbReference type="EMBL" id="JARIHO010000001">
    <property type="protein sequence ID" value="KAJ7368010.1"/>
    <property type="molecule type" value="Genomic_DNA"/>
</dbReference>
<dbReference type="PROSITE" id="PS50157">
    <property type="entry name" value="ZINC_FINGER_C2H2_2"/>
    <property type="match status" value="1"/>
</dbReference>
<gene>
    <name evidence="7" type="ORF">DFH08DRAFT_981175</name>
</gene>
<dbReference type="GO" id="GO:0000978">
    <property type="term" value="F:RNA polymerase II cis-regulatory region sequence-specific DNA binding"/>
    <property type="evidence" value="ECO:0007669"/>
    <property type="project" value="TreeGrafter"/>
</dbReference>
<evidence type="ECO:0000256" key="2">
    <source>
        <dbReference type="ARBA" id="ARBA00022771"/>
    </source>
</evidence>
<dbReference type="PROSITE" id="PS00028">
    <property type="entry name" value="ZINC_FINGER_C2H2_1"/>
    <property type="match status" value="1"/>
</dbReference>
<evidence type="ECO:0000256" key="4">
    <source>
        <dbReference type="PROSITE-ProRule" id="PRU00042"/>
    </source>
</evidence>
<evidence type="ECO:0000256" key="1">
    <source>
        <dbReference type="ARBA" id="ARBA00022723"/>
    </source>
</evidence>
<dbReference type="Proteomes" id="UP001218218">
    <property type="component" value="Unassembled WGS sequence"/>
</dbReference>
<name>A0AAD7AUQ7_9AGAR</name>
<dbReference type="AlphaFoldDB" id="A0AAD7AUQ7"/>
<comment type="caution">
    <text evidence="7">The sequence shown here is derived from an EMBL/GenBank/DDBJ whole genome shotgun (WGS) entry which is preliminary data.</text>
</comment>
<protein>
    <recommendedName>
        <fullName evidence="6">C2H2-type domain-containing protein</fullName>
    </recommendedName>
</protein>
<evidence type="ECO:0000256" key="5">
    <source>
        <dbReference type="SAM" id="MobiDB-lite"/>
    </source>
</evidence>
<evidence type="ECO:0000313" key="8">
    <source>
        <dbReference type="Proteomes" id="UP001218218"/>
    </source>
</evidence>
<evidence type="ECO:0000313" key="7">
    <source>
        <dbReference type="EMBL" id="KAJ7368010.1"/>
    </source>
</evidence>
<sequence length="255" mass="28930">MDTNTFRIPTSVQDFDNSINLPYTATDRPPIQYIDPPAPTREDNPSALYCKHTVPTPRLDIPVSAAAAALGPRVPKRKAPTQDASPKKRQKKGIEPERAVAFGTSILDAHYGITQAELEAKAARYQQCNPGVEDFDKLWLALFSGKLTAAGEMTEDFRCYVVGCSQVNRRRDHMVVHVGSHLDQRMFKCEHCPKRYRRKNQLNRHERDHDGLRPFVCPLCPASFKIATFKRGDLLNCHIKSMHGRWPSKYNAVFK</sequence>
<keyword evidence="1" id="KW-0479">Metal-binding</keyword>
<keyword evidence="3" id="KW-0862">Zinc</keyword>
<dbReference type="GO" id="GO:0008270">
    <property type="term" value="F:zinc ion binding"/>
    <property type="evidence" value="ECO:0007669"/>
    <property type="project" value="UniProtKB-KW"/>
</dbReference>
<reference evidence="7" key="1">
    <citation type="submission" date="2023-03" db="EMBL/GenBank/DDBJ databases">
        <title>Massive genome expansion in bonnet fungi (Mycena s.s.) driven by repeated elements and novel gene families across ecological guilds.</title>
        <authorList>
            <consortium name="Lawrence Berkeley National Laboratory"/>
            <person name="Harder C.B."/>
            <person name="Miyauchi S."/>
            <person name="Viragh M."/>
            <person name="Kuo A."/>
            <person name="Thoen E."/>
            <person name="Andreopoulos B."/>
            <person name="Lu D."/>
            <person name="Skrede I."/>
            <person name="Drula E."/>
            <person name="Henrissat B."/>
            <person name="Morin E."/>
            <person name="Kohler A."/>
            <person name="Barry K."/>
            <person name="LaButti K."/>
            <person name="Morin E."/>
            <person name="Salamov A."/>
            <person name="Lipzen A."/>
            <person name="Mereny Z."/>
            <person name="Hegedus B."/>
            <person name="Baldrian P."/>
            <person name="Stursova M."/>
            <person name="Weitz H."/>
            <person name="Taylor A."/>
            <person name="Grigoriev I.V."/>
            <person name="Nagy L.G."/>
            <person name="Martin F."/>
            <person name="Kauserud H."/>
        </authorList>
    </citation>
    <scope>NUCLEOTIDE SEQUENCE</scope>
    <source>
        <strain evidence="7">CBHHK002</strain>
    </source>
</reference>